<comment type="caution">
    <text evidence="1">The sequence shown here is derived from an EMBL/GenBank/DDBJ whole genome shotgun (WGS) entry which is preliminary data.</text>
</comment>
<evidence type="ECO:0000313" key="2">
    <source>
        <dbReference type="Proteomes" id="UP000299102"/>
    </source>
</evidence>
<organism evidence="1 2">
    <name type="scientific">Eumeta variegata</name>
    <name type="common">Bagworm moth</name>
    <name type="synonym">Eumeta japonica</name>
    <dbReference type="NCBI Taxonomy" id="151549"/>
    <lineage>
        <taxon>Eukaryota</taxon>
        <taxon>Metazoa</taxon>
        <taxon>Ecdysozoa</taxon>
        <taxon>Arthropoda</taxon>
        <taxon>Hexapoda</taxon>
        <taxon>Insecta</taxon>
        <taxon>Pterygota</taxon>
        <taxon>Neoptera</taxon>
        <taxon>Endopterygota</taxon>
        <taxon>Lepidoptera</taxon>
        <taxon>Glossata</taxon>
        <taxon>Ditrysia</taxon>
        <taxon>Tineoidea</taxon>
        <taxon>Psychidae</taxon>
        <taxon>Oiketicinae</taxon>
        <taxon>Eumeta</taxon>
    </lineage>
</organism>
<reference evidence="1 2" key="1">
    <citation type="journal article" date="2019" name="Commun. Biol.">
        <title>The bagworm genome reveals a unique fibroin gene that provides high tensile strength.</title>
        <authorList>
            <person name="Kono N."/>
            <person name="Nakamura H."/>
            <person name="Ohtoshi R."/>
            <person name="Tomita M."/>
            <person name="Numata K."/>
            <person name="Arakawa K."/>
        </authorList>
    </citation>
    <scope>NUCLEOTIDE SEQUENCE [LARGE SCALE GENOMIC DNA]</scope>
</reference>
<dbReference type="AlphaFoldDB" id="A0A4C1X0M5"/>
<evidence type="ECO:0000313" key="1">
    <source>
        <dbReference type="EMBL" id="GBP57308.1"/>
    </source>
</evidence>
<sequence length="116" mass="13038">MPRSAAALEFPTSIGPAWGLQPDFLYLEKTLAEQWAVTCVVKVFKTMDNVFLCFIIEIKSNYSFSEAPRNAPELEINPPNVKCKGSGCFPPGKRAGNEIKQLEGRNEKLVKRSRNY</sequence>
<gene>
    <name evidence="1" type="ORF">EVAR_39947_1</name>
</gene>
<accession>A0A4C1X0M5</accession>
<dbReference type="Proteomes" id="UP000299102">
    <property type="component" value="Unassembled WGS sequence"/>
</dbReference>
<protein>
    <submittedName>
        <fullName evidence="1">Uncharacterized protein</fullName>
    </submittedName>
</protein>
<name>A0A4C1X0M5_EUMVA</name>
<proteinExistence type="predicted"/>
<dbReference type="EMBL" id="BGZK01000713">
    <property type="protein sequence ID" value="GBP57308.1"/>
    <property type="molecule type" value="Genomic_DNA"/>
</dbReference>
<keyword evidence="2" id="KW-1185">Reference proteome</keyword>